<keyword evidence="5 7" id="KW-0378">Hydrolase</keyword>
<evidence type="ECO:0000256" key="5">
    <source>
        <dbReference type="ARBA" id="ARBA00022801"/>
    </source>
</evidence>
<comment type="catalytic activity">
    <reaction evidence="1 7">
        <text>an S-(2-hydroxyacyl)glutathione + H2O = a 2-hydroxy carboxylate + glutathione + H(+)</text>
        <dbReference type="Rhea" id="RHEA:21864"/>
        <dbReference type="ChEBI" id="CHEBI:15377"/>
        <dbReference type="ChEBI" id="CHEBI:15378"/>
        <dbReference type="ChEBI" id="CHEBI:57925"/>
        <dbReference type="ChEBI" id="CHEBI:58896"/>
        <dbReference type="ChEBI" id="CHEBI:71261"/>
        <dbReference type="EC" id="3.1.2.6"/>
    </reaction>
</comment>
<dbReference type="HAMAP" id="MF_01374">
    <property type="entry name" value="Glyoxalase_2"/>
    <property type="match status" value="1"/>
</dbReference>
<dbReference type="NCBIfam" id="TIGR03413">
    <property type="entry name" value="GSH_gloB"/>
    <property type="match status" value="1"/>
</dbReference>
<dbReference type="PANTHER" id="PTHR43705">
    <property type="entry name" value="HYDROXYACYLGLUTATHIONE HYDROLASE"/>
    <property type="match status" value="1"/>
</dbReference>
<sequence>MPLTLLAVPCLADNYAYLLHDPTSGRTGVVDVPETTPIVDAMTANGWALSDIFITHHHHDHIGGVAELRDATGATVWGAAADAHRLPPLDHALAEGDTIEFGRETARVIDVPGHTIGHIAFHFPDSALAFTADSLMALGCGRLFEGTPAQMWDSLCKLAALPDATRICSGHDYLSGNAAFAQSVDADTPALAERIARLDQMRRDNAPMAIATLAEELATNPFLRAADPALKAALGMAGASDVETFAELRARKDSF</sequence>
<dbReference type="Proteomes" id="UP001202550">
    <property type="component" value="Unassembled WGS sequence"/>
</dbReference>
<comment type="caution">
    <text evidence="9">The sequence shown here is derived from an EMBL/GenBank/DDBJ whole genome shotgun (WGS) entry which is preliminary data.</text>
</comment>
<dbReference type="InterPro" id="IPR050110">
    <property type="entry name" value="Glyoxalase_II_hydrolase"/>
</dbReference>
<dbReference type="PIRSF" id="PIRSF005457">
    <property type="entry name" value="Glx"/>
    <property type="match status" value="1"/>
</dbReference>
<dbReference type="SUPFAM" id="SSF56281">
    <property type="entry name" value="Metallo-hydrolase/oxidoreductase"/>
    <property type="match status" value="1"/>
</dbReference>
<dbReference type="PANTHER" id="PTHR43705:SF1">
    <property type="entry name" value="HYDROXYACYLGLUTATHIONE HYDROLASE GLOB"/>
    <property type="match status" value="1"/>
</dbReference>
<feature type="binding site" evidence="7">
    <location>
        <position position="114"/>
    </location>
    <ligand>
        <name>Zn(2+)</name>
        <dbReference type="ChEBI" id="CHEBI:29105"/>
        <label>1</label>
    </ligand>
</feature>
<feature type="binding site" evidence="7">
    <location>
        <position position="60"/>
    </location>
    <ligand>
        <name>Zn(2+)</name>
        <dbReference type="ChEBI" id="CHEBI:29105"/>
        <label>2</label>
    </ligand>
</feature>
<dbReference type="SMART" id="SM00849">
    <property type="entry name" value="Lactamase_B"/>
    <property type="match status" value="1"/>
</dbReference>
<evidence type="ECO:0000256" key="2">
    <source>
        <dbReference type="ARBA" id="ARBA00004963"/>
    </source>
</evidence>
<keyword evidence="10" id="KW-1185">Reference proteome</keyword>
<dbReference type="InterPro" id="IPR032282">
    <property type="entry name" value="HAGH_C"/>
</dbReference>
<dbReference type="EC" id="3.1.2.6" evidence="7"/>
<organism evidence="9 10">
    <name type="scientific">Roseinatronobacter domitianus</name>
    <dbReference type="NCBI Taxonomy" id="2940293"/>
    <lineage>
        <taxon>Bacteria</taxon>
        <taxon>Pseudomonadati</taxon>
        <taxon>Pseudomonadota</taxon>
        <taxon>Alphaproteobacteria</taxon>
        <taxon>Rhodobacterales</taxon>
        <taxon>Paracoccaceae</taxon>
        <taxon>Roseinatronobacter</taxon>
    </lineage>
</organism>
<gene>
    <name evidence="7 9" type="primary">gloB</name>
    <name evidence="9" type="ORF">M3N55_01880</name>
</gene>
<dbReference type="InterPro" id="IPR017782">
    <property type="entry name" value="Hydroxyacylglutathione_Hdrlase"/>
</dbReference>
<keyword evidence="6 7" id="KW-0862">Zinc</keyword>
<evidence type="ECO:0000313" key="9">
    <source>
        <dbReference type="EMBL" id="MCL1627469.1"/>
    </source>
</evidence>
<dbReference type="Pfam" id="PF00753">
    <property type="entry name" value="Lactamase_B"/>
    <property type="match status" value="1"/>
</dbReference>
<reference evidence="9 10" key="1">
    <citation type="submission" date="2022-05" db="EMBL/GenBank/DDBJ databases">
        <title>Seasonal and diel survey of microbial diversity of the Tyrrhenian coast.</title>
        <authorList>
            <person name="Gattoni G."/>
            <person name="Corral P."/>
        </authorList>
    </citation>
    <scope>NUCLEOTIDE SEQUENCE [LARGE SCALE GENOMIC DNA]</scope>
    <source>
        <strain evidence="9 10">V10</strain>
    </source>
</reference>
<feature type="binding site" evidence="7">
    <location>
        <position position="171"/>
    </location>
    <ligand>
        <name>Zn(2+)</name>
        <dbReference type="ChEBI" id="CHEBI:29105"/>
        <label>2</label>
    </ligand>
</feature>
<dbReference type="CDD" id="cd07723">
    <property type="entry name" value="hydroxyacylglutathione_hydrolase_MBL-fold"/>
    <property type="match status" value="1"/>
</dbReference>
<dbReference type="GO" id="GO:0004416">
    <property type="term" value="F:hydroxyacylglutathione hydrolase activity"/>
    <property type="evidence" value="ECO:0007669"/>
    <property type="project" value="UniProtKB-EC"/>
</dbReference>
<feature type="binding site" evidence="7">
    <location>
        <position position="56"/>
    </location>
    <ligand>
        <name>Zn(2+)</name>
        <dbReference type="ChEBI" id="CHEBI:29105"/>
        <label>1</label>
    </ligand>
</feature>
<proteinExistence type="inferred from homology"/>
<evidence type="ECO:0000256" key="6">
    <source>
        <dbReference type="ARBA" id="ARBA00022833"/>
    </source>
</evidence>
<keyword evidence="4 7" id="KW-0479">Metal-binding</keyword>
<accession>A0ABT0LZJ7</accession>
<evidence type="ECO:0000256" key="1">
    <source>
        <dbReference type="ARBA" id="ARBA00001623"/>
    </source>
</evidence>
<comment type="pathway">
    <text evidence="2 7">Secondary metabolite metabolism; methylglyoxal degradation; (R)-lactate from methylglyoxal: step 2/2.</text>
</comment>
<comment type="function">
    <text evidence="7">Thiolesterase that catalyzes the hydrolysis of S-D-lactoyl-glutathione to form glutathione and D-lactic acid.</text>
</comment>
<dbReference type="EMBL" id="JALZWP010000001">
    <property type="protein sequence ID" value="MCL1627469.1"/>
    <property type="molecule type" value="Genomic_DNA"/>
</dbReference>
<feature type="domain" description="Metallo-beta-lactamase" evidence="8">
    <location>
        <begin position="13"/>
        <end position="171"/>
    </location>
</feature>
<dbReference type="Pfam" id="PF16123">
    <property type="entry name" value="HAGH_C"/>
    <property type="match status" value="1"/>
</dbReference>
<comment type="similarity">
    <text evidence="3 7">Belongs to the metallo-beta-lactamase superfamily. Glyoxalase II family.</text>
</comment>
<dbReference type="InterPro" id="IPR036866">
    <property type="entry name" value="RibonucZ/Hydroxyglut_hydro"/>
</dbReference>
<dbReference type="InterPro" id="IPR035680">
    <property type="entry name" value="Clx_II_MBL"/>
</dbReference>
<evidence type="ECO:0000313" key="10">
    <source>
        <dbReference type="Proteomes" id="UP001202550"/>
    </source>
</evidence>
<feature type="binding site" evidence="7">
    <location>
        <position position="61"/>
    </location>
    <ligand>
        <name>Zn(2+)</name>
        <dbReference type="ChEBI" id="CHEBI:29105"/>
        <label>2</label>
    </ligand>
</feature>
<evidence type="ECO:0000256" key="3">
    <source>
        <dbReference type="ARBA" id="ARBA00006759"/>
    </source>
</evidence>
<feature type="binding site" evidence="7">
    <location>
        <position position="58"/>
    </location>
    <ligand>
        <name>Zn(2+)</name>
        <dbReference type="ChEBI" id="CHEBI:29105"/>
        <label>1</label>
    </ligand>
</feature>
<feature type="binding site" evidence="7">
    <location>
        <position position="133"/>
    </location>
    <ligand>
        <name>Zn(2+)</name>
        <dbReference type="ChEBI" id="CHEBI:29105"/>
        <label>1</label>
    </ligand>
</feature>
<dbReference type="InterPro" id="IPR001279">
    <property type="entry name" value="Metallo-B-lactamas"/>
</dbReference>
<name>A0ABT0LZJ7_9RHOB</name>
<dbReference type="Gene3D" id="3.60.15.10">
    <property type="entry name" value="Ribonuclease Z/Hydroxyacylglutathione hydrolase-like"/>
    <property type="match status" value="1"/>
</dbReference>
<feature type="binding site" evidence="7">
    <location>
        <position position="133"/>
    </location>
    <ligand>
        <name>Zn(2+)</name>
        <dbReference type="ChEBI" id="CHEBI:29105"/>
        <label>2</label>
    </ligand>
</feature>
<evidence type="ECO:0000256" key="7">
    <source>
        <dbReference type="HAMAP-Rule" id="MF_01374"/>
    </source>
</evidence>
<protein>
    <recommendedName>
        <fullName evidence="7">Hydroxyacylglutathione hydrolase</fullName>
        <ecNumber evidence="7">3.1.2.6</ecNumber>
    </recommendedName>
    <alternativeName>
        <fullName evidence="7">Glyoxalase II</fullName>
        <shortName evidence="7">Glx II</shortName>
    </alternativeName>
</protein>
<comment type="subunit">
    <text evidence="7">Monomer.</text>
</comment>
<evidence type="ECO:0000259" key="8">
    <source>
        <dbReference type="SMART" id="SM00849"/>
    </source>
</evidence>
<dbReference type="RefSeq" id="WP_249055817.1">
    <property type="nucleotide sequence ID" value="NZ_JALZWP010000001.1"/>
</dbReference>
<evidence type="ECO:0000256" key="4">
    <source>
        <dbReference type="ARBA" id="ARBA00022723"/>
    </source>
</evidence>
<comment type="cofactor">
    <cofactor evidence="7">
        <name>Zn(2+)</name>
        <dbReference type="ChEBI" id="CHEBI:29105"/>
    </cofactor>
    <text evidence="7">Binds 2 Zn(2+) ions per subunit.</text>
</comment>